<gene>
    <name evidence="2" type="ORF">DFR76_106539</name>
</gene>
<reference evidence="2 3" key="1">
    <citation type="submission" date="2018-07" db="EMBL/GenBank/DDBJ databases">
        <title>Genomic Encyclopedia of Type Strains, Phase IV (KMG-IV): sequencing the most valuable type-strain genomes for metagenomic binning, comparative biology and taxonomic classification.</title>
        <authorList>
            <person name="Goeker M."/>
        </authorList>
    </citation>
    <scope>NUCLEOTIDE SEQUENCE [LARGE SCALE GENOMIC DNA]</scope>
    <source>
        <strain evidence="2 3">DSM 44290</strain>
    </source>
</reference>
<dbReference type="AlphaFoldDB" id="A0A370I4K5"/>
<dbReference type="PROSITE" id="PS51257">
    <property type="entry name" value="PROKAR_LIPOPROTEIN"/>
    <property type="match status" value="1"/>
</dbReference>
<evidence type="ECO:0000313" key="2">
    <source>
        <dbReference type="EMBL" id="RDI65667.1"/>
    </source>
</evidence>
<evidence type="ECO:0000256" key="1">
    <source>
        <dbReference type="SAM" id="SignalP"/>
    </source>
</evidence>
<sequence>MSKAIAALTPVVLIATAFGCAAPSSASAPMGGCRAGEFRWTAVDAAITMTPQYLTFTSAGVLRECFGTVPGITSGTFTGVHTAWSDCMHPADGPITVTIVWSDGQTSVLSGPWPVGMSQPTTGVLRVTDGLGQGDRVRIVADYDVVTMDNMSGCLGPGVHTGLGRVTGATFE</sequence>
<comment type="caution">
    <text evidence="2">The sequence shown here is derived from an EMBL/GenBank/DDBJ whole genome shotgun (WGS) entry which is preliminary data.</text>
</comment>
<dbReference type="RefSeq" id="WP_067994993.1">
    <property type="nucleotide sequence ID" value="NZ_QQBC01000006.1"/>
</dbReference>
<accession>A0A370I4K5</accession>
<protein>
    <submittedName>
        <fullName evidence="2">Uncharacterized protein</fullName>
    </submittedName>
</protein>
<feature type="chain" id="PRO_5017058582" evidence="1">
    <location>
        <begin position="29"/>
        <end position="172"/>
    </location>
</feature>
<proteinExistence type="predicted"/>
<keyword evidence="1" id="KW-0732">Signal</keyword>
<keyword evidence="3" id="KW-1185">Reference proteome</keyword>
<organism evidence="2 3">
    <name type="scientific">Nocardia pseudobrasiliensis</name>
    <dbReference type="NCBI Taxonomy" id="45979"/>
    <lineage>
        <taxon>Bacteria</taxon>
        <taxon>Bacillati</taxon>
        <taxon>Actinomycetota</taxon>
        <taxon>Actinomycetes</taxon>
        <taxon>Mycobacteriales</taxon>
        <taxon>Nocardiaceae</taxon>
        <taxon>Nocardia</taxon>
    </lineage>
</organism>
<name>A0A370I4K5_9NOCA</name>
<evidence type="ECO:0000313" key="3">
    <source>
        <dbReference type="Proteomes" id="UP000254869"/>
    </source>
</evidence>
<dbReference type="Proteomes" id="UP000254869">
    <property type="component" value="Unassembled WGS sequence"/>
</dbReference>
<feature type="signal peptide" evidence="1">
    <location>
        <begin position="1"/>
        <end position="28"/>
    </location>
</feature>
<dbReference type="EMBL" id="QQBC01000006">
    <property type="protein sequence ID" value="RDI65667.1"/>
    <property type="molecule type" value="Genomic_DNA"/>
</dbReference>